<accession>A0A1I3Q8Z2</accession>
<evidence type="ECO:0008006" key="3">
    <source>
        <dbReference type="Google" id="ProtNLM"/>
    </source>
</evidence>
<name>A0A1I3Q8Z2_9EURY</name>
<sequence length="54" mass="6226">MMSVMADSDNETTEVECEECGYVWQYSGQMWRATCPRCSHKTPTGLKPDEFDDE</sequence>
<evidence type="ECO:0000313" key="2">
    <source>
        <dbReference type="Proteomes" id="UP000182829"/>
    </source>
</evidence>
<dbReference type="Proteomes" id="UP000182829">
    <property type="component" value="Unassembled WGS sequence"/>
</dbReference>
<proteinExistence type="predicted"/>
<dbReference type="EMBL" id="FORO01000021">
    <property type="protein sequence ID" value="SFJ30140.1"/>
    <property type="molecule type" value="Genomic_DNA"/>
</dbReference>
<protein>
    <recommendedName>
        <fullName evidence="3">Rubrerythrin-like domain-containing protein</fullName>
    </recommendedName>
</protein>
<reference evidence="1 2" key="1">
    <citation type="submission" date="2016-10" db="EMBL/GenBank/DDBJ databases">
        <authorList>
            <person name="de Groot N.N."/>
        </authorList>
    </citation>
    <scope>NUCLEOTIDE SEQUENCE [LARGE SCALE GENOMIC DNA]</scope>
    <source>
        <strain evidence="1 2">SP2</strain>
    </source>
</reference>
<organism evidence="1 2">
    <name type="scientific">Natronobacterium gregoryi</name>
    <dbReference type="NCBI Taxonomy" id="44930"/>
    <lineage>
        <taxon>Archaea</taxon>
        <taxon>Methanobacteriati</taxon>
        <taxon>Methanobacteriota</taxon>
        <taxon>Stenosarchaea group</taxon>
        <taxon>Halobacteria</taxon>
        <taxon>Halobacteriales</taxon>
        <taxon>Natrialbaceae</taxon>
        <taxon>Natronobacterium</taxon>
    </lineage>
</organism>
<dbReference type="AlphaFoldDB" id="A0A1I3Q8Z2"/>
<evidence type="ECO:0000313" key="1">
    <source>
        <dbReference type="EMBL" id="SFJ30140.1"/>
    </source>
</evidence>
<gene>
    <name evidence="1" type="ORF">SAMN05443661_12113</name>
</gene>